<organism evidence="5 6">
    <name type="scientific">Enterococcus aquimarinus</name>
    <dbReference type="NCBI Taxonomy" id="328396"/>
    <lineage>
        <taxon>Bacteria</taxon>
        <taxon>Bacillati</taxon>
        <taxon>Bacillota</taxon>
        <taxon>Bacilli</taxon>
        <taxon>Lactobacillales</taxon>
        <taxon>Enterococcaceae</taxon>
        <taxon>Enterococcus</taxon>
    </lineage>
</organism>
<dbReference type="EMBL" id="JAJJVO010000016">
    <property type="protein sequence ID" value="MCC9272882.1"/>
    <property type="molecule type" value="Genomic_DNA"/>
</dbReference>
<evidence type="ECO:0000256" key="3">
    <source>
        <dbReference type="ARBA" id="ARBA00023065"/>
    </source>
</evidence>
<dbReference type="Proteomes" id="UP000813384">
    <property type="component" value="Unassembled WGS sequence"/>
</dbReference>
<evidence type="ECO:0000256" key="4">
    <source>
        <dbReference type="SAM" id="Coils"/>
    </source>
</evidence>
<dbReference type="InterPro" id="IPR002842">
    <property type="entry name" value="ATPase_V1_Esu"/>
</dbReference>
<sequence>MSDIRKLTTKIVEDAQKKQAHLIEEAEKEIAKKERIKKQQLEKEVAAHLARYEKELQKELSLKVSDLHVKSRNRMLAAKQQVLDELFADAKEQLQNITEEDFDAFVERKLALVQLTGTVELVFGSKSAPLVSETMIQRWQAQFEPDLTIQVAKETIPNRSGVVFKQGEVEFNFIFEALLESKEEELSYQLIAFIFNQE</sequence>
<reference evidence="5" key="2">
    <citation type="submission" date="2021-11" db="EMBL/GenBank/DDBJ databases">
        <authorList>
            <person name="Gilroy R."/>
        </authorList>
    </citation>
    <scope>NUCLEOTIDE SEQUENCE</scope>
    <source>
        <strain evidence="5">150</strain>
    </source>
</reference>
<accession>A0A9E4DR74</accession>
<dbReference type="SUPFAM" id="SSF160527">
    <property type="entry name" value="V-type ATPase subunit E-like"/>
    <property type="match status" value="1"/>
</dbReference>
<comment type="similarity">
    <text evidence="1">Belongs to the V-ATPase E subunit family.</text>
</comment>
<keyword evidence="3" id="KW-0406">Ion transport</keyword>
<dbReference type="GO" id="GO:0046961">
    <property type="term" value="F:proton-transporting ATPase activity, rotational mechanism"/>
    <property type="evidence" value="ECO:0007669"/>
    <property type="project" value="InterPro"/>
</dbReference>
<evidence type="ECO:0000256" key="1">
    <source>
        <dbReference type="ARBA" id="ARBA00005901"/>
    </source>
</evidence>
<evidence type="ECO:0000313" key="6">
    <source>
        <dbReference type="Proteomes" id="UP000813384"/>
    </source>
</evidence>
<dbReference type="Pfam" id="PF01991">
    <property type="entry name" value="vATP-synt_E"/>
    <property type="match status" value="1"/>
</dbReference>
<dbReference type="Gene3D" id="1.20.5.620">
    <property type="entry name" value="F1F0 ATP synthase subunit B, membrane domain"/>
    <property type="match status" value="1"/>
</dbReference>
<dbReference type="AlphaFoldDB" id="A0A9E4DR74"/>
<dbReference type="GO" id="GO:0033178">
    <property type="term" value="C:proton-transporting two-sector ATPase complex, catalytic domain"/>
    <property type="evidence" value="ECO:0007669"/>
    <property type="project" value="InterPro"/>
</dbReference>
<keyword evidence="2" id="KW-0813">Transport</keyword>
<protein>
    <submittedName>
        <fullName evidence="5">ATPase</fullName>
    </submittedName>
</protein>
<evidence type="ECO:0000256" key="2">
    <source>
        <dbReference type="ARBA" id="ARBA00022448"/>
    </source>
</evidence>
<gene>
    <name evidence="5" type="ORF">K8V42_01065</name>
</gene>
<proteinExistence type="inferred from homology"/>
<comment type="caution">
    <text evidence="5">The sequence shown here is derived from an EMBL/GenBank/DDBJ whole genome shotgun (WGS) entry which is preliminary data.</text>
</comment>
<feature type="coiled-coil region" evidence="4">
    <location>
        <begin position="12"/>
        <end position="100"/>
    </location>
</feature>
<reference evidence="5" key="1">
    <citation type="journal article" date="2021" name="PeerJ">
        <title>Extensive microbial diversity within the chicken gut microbiome revealed by metagenomics and culture.</title>
        <authorList>
            <person name="Gilroy R."/>
            <person name="Ravi A."/>
            <person name="Getino M."/>
            <person name="Pursley I."/>
            <person name="Horton D.L."/>
            <person name="Alikhan N.F."/>
            <person name="Baker D."/>
            <person name="Gharbi K."/>
            <person name="Hall N."/>
            <person name="Watson M."/>
            <person name="Adriaenssens E.M."/>
            <person name="Foster-Nyarko E."/>
            <person name="Jarju S."/>
            <person name="Secka A."/>
            <person name="Antonio M."/>
            <person name="Oren A."/>
            <person name="Chaudhuri R.R."/>
            <person name="La Ragione R."/>
            <person name="Hildebrand F."/>
            <person name="Pallen M.J."/>
        </authorList>
    </citation>
    <scope>NUCLEOTIDE SEQUENCE</scope>
    <source>
        <strain evidence="5">150</strain>
    </source>
</reference>
<keyword evidence="4" id="KW-0175">Coiled coil</keyword>
<evidence type="ECO:0000313" key="5">
    <source>
        <dbReference type="EMBL" id="MCC9272882.1"/>
    </source>
</evidence>
<name>A0A9E4DR74_9ENTE</name>